<name>A0A5C7FII9_9BACT</name>
<dbReference type="Proteomes" id="UP000321907">
    <property type="component" value="Unassembled WGS sequence"/>
</dbReference>
<evidence type="ECO:0000313" key="3">
    <source>
        <dbReference type="EMBL" id="TXF89591.1"/>
    </source>
</evidence>
<dbReference type="HAMAP" id="MF_01805">
    <property type="entry name" value="ScpA"/>
    <property type="match status" value="1"/>
</dbReference>
<dbReference type="InterPro" id="IPR003768">
    <property type="entry name" value="ScpA"/>
</dbReference>
<dbReference type="GO" id="GO:0051301">
    <property type="term" value="P:cell division"/>
    <property type="evidence" value="ECO:0007669"/>
    <property type="project" value="UniProtKB-KW"/>
</dbReference>
<evidence type="ECO:0000256" key="1">
    <source>
        <dbReference type="ARBA" id="ARBA00044777"/>
    </source>
</evidence>
<dbReference type="OrthoDB" id="9811016at2"/>
<evidence type="ECO:0000256" key="2">
    <source>
        <dbReference type="HAMAP-Rule" id="MF_01805"/>
    </source>
</evidence>
<keyword evidence="2" id="KW-0132">Cell division</keyword>
<dbReference type="PANTHER" id="PTHR33969">
    <property type="entry name" value="SEGREGATION AND CONDENSATION PROTEIN A"/>
    <property type="match status" value="1"/>
</dbReference>
<evidence type="ECO:0000313" key="4">
    <source>
        <dbReference type="Proteomes" id="UP000321907"/>
    </source>
</evidence>
<comment type="function">
    <text evidence="2">Participates in chromosomal partition during cell division. May act via the formation of a condensin-like complex containing Smc and ScpB that pull DNA away from mid-cell into both cell halves.</text>
</comment>
<comment type="caution">
    <text evidence="3">The sequence shown here is derived from an EMBL/GenBank/DDBJ whole genome shotgun (WGS) entry which is preliminary data.</text>
</comment>
<dbReference type="AlphaFoldDB" id="A0A5C7FII9"/>
<proteinExistence type="inferred from homology"/>
<dbReference type="GO" id="GO:0006260">
    <property type="term" value="P:DNA replication"/>
    <property type="evidence" value="ECO:0007669"/>
    <property type="project" value="UniProtKB-UniRule"/>
</dbReference>
<protein>
    <recommendedName>
        <fullName evidence="1 2">Segregation and condensation protein A</fullName>
    </recommendedName>
</protein>
<dbReference type="GO" id="GO:0005737">
    <property type="term" value="C:cytoplasm"/>
    <property type="evidence" value="ECO:0007669"/>
    <property type="project" value="UniProtKB-SubCell"/>
</dbReference>
<organism evidence="3 4">
    <name type="scientific">Neolewinella aurantiaca</name>
    <dbReference type="NCBI Taxonomy" id="2602767"/>
    <lineage>
        <taxon>Bacteria</taxon>
        <taxon>Pseudomonadati</taxon>
        <taxon>Bacteroidota</taxon>
        <taxon>Saprospiria</taxon>
        <taxon>Saprospirales</taxon>
        <taxon>Lewinellaceae</taxon>
        <taxon>Neolewinella</taxon>
    </lineage>
</organism>
<keyword evidence="2" id="KW-0159">Chromosome partition</keyword>
<comment type="similarity">
    <text evidence="2">Belongs to the ScpA family.</text>
</comment>
<dbReference type="PANTHER" id="PTHR33969:SF2">
    <property type="entry name" value="SEGREGATION AND CONDENSATION PROTEIN A"/>
    <property type="match status" value="1"/>
</dbReference>
<dbReference type="GO" id="GO:0007059">
    <property type="term" value="P:chromosome segregation"/>
    <property type="evidence" value="ECO:0007669"/>
    <property type="project" value="UniProtKB-UniRule"/>
</dbReference>
<gene>
    <name evidence="2" type="primary">scpA</name>
    <name evidence="3" type="ORF">FUA23_10345</name>
</gene>
<comment type="subunit">
    <text evidence="2">Component of a cohesin-like complex composed of ScpA, ScpB and the Smc homodimer, in which ScpA and ScpB bind to the head domain of Smc. The presence of the three proteins is required for the association of the complex with DNA.</text>
</comment>
<accession>A0A5C7FII9</accession>
<comment type="subcellular location">
    <subcellularLocation>
        <location evidence="2">Cytoplasm</location>
    </subcellularLocation>
    <text evidence="2">Associated with two foci at the outer edges of the nucleoid region in young cells, and at four foci within both cell halves in older cells.</text>
</comment>
<keyword evidence="4" id="KW-1185">Reference proteome</keyword>
<keyword evidence="2" id="KW-0963">Cytoplasm</keyword>
<sequence>MAGYTIKLPQFEGPFDLLLFFIERDELDIYDIPISSVTNDFLAYMHQAQQMDIDLASEFVLVAATLCRIKAKMLIPRKPVDEDGNEIDPREELVSRLLEYKRYKSVLAELRALETARSMRNYRGNVTTELAQIATRALVDVELESVTLFKLLKAYERLLTKMEERDDKPLIHEIAQFDYTVEDQQVRIMNLIGAVQFGKSRPSFNDIFSVCKTRIHAIVTFLGLLELLNAREVRLIPGEGVNNFWLEAGRTEEE</sequence>
<reference evidence="3 4" key="1">
    <citation type="submission" date="2019-08" db="EMBL/GenBank/DDBJ databases">
        <title>Lewinella sp. strain SSH13 Genome sequencing and assembly.</title>
        <authorList>
            <person name="Kim I."/>
        </authorList>
    </citation>
    <scope>NUCLEOTIDE SEQUENCE [LARGE SCALE GENOMIC DNA]</scope>
    <source>
        <strain evidence="3 4">SSH13</strain>
    </source>
</reference>
<keyword evidence="2" id="KW-0131">Cell cycle</keyword>
<dbReference type="Pfam" id="PF02616">
    <property type="entry name" value="SMC_ScpA"/>
    <property type="match status" value="1"/>
</dbReference>
<dbReference type="Gene3D" id="6.10.250.2410">
    <property type="match status" value="1"/>
</dbReference>
<dbReference type="RefSeq" id="WP_147930665.1">
    <property type="nucleotide sequence ID" value="NZ_VOXD01000013.1"/>
</dbReference>
<dbReference type="EMBL" id="VOXD01000013">
    <property type="protein sequence ID" value="TXF89591.1"/>
    <property type="molecule type" value="Genomic_DNA"/>
</dbReference>